<dbReference type="RefSeq" id="WP_025465417.1">
    <property type="nucleotide sequence ID" value="NZ_AMST01000045.1"/>
</dbReference>
<dbReference type="AlphaFoldDB" id="A0A241Y1Y4"/>
<dbReference type="Proteomes" id="UP001055514">
    <property type="component" value="Chromosome"/>
</dbReference>
<evidence type="ECO:0000313" key="2">
    <source>
        <dbReference type="EMBL" id="USU95108.1"/>
    </source>
</evidence>
<feature type="transmembrane region" description="Helical" evidence="1">
    <location>
        <begin position="21"/>
        <end position="43"/>
    </location>
</feature>
<proteinExistence type="predicted"/>
<gene>
    <name evidence="2" type="ORF">MWH18_02105</name>
</gene>
<evidence type="ECO:0000256" key="1">
    <source>
        <dbReference type="SAM" id="Phobius"/>
    </source>
</evidence>
<protein>
    <submittedName>
        <fullName evidence="2">Uncharacterized protein</fullName>
    </submittedName>
</protein>
<keyword evidence="1" id="KW-0472">Membrane</keyword>
<name>A0A241Y1Y4_ACIPI</name>
<keyword evidence="1" id="KW-1133">Transmembrane helix</keyword>
<organism evidence="2 3">
    <name type="scientific">Acinetobacter pittii</name>
    <name type="common">Acinetobacter genomosp. 3</name>
    <dbReference type="NCBI Taxonomy" id="48296"/>
    <lineage>
        <taxon>Bacteria</taxon>
        <taxon>Pseudomonadati</taxon>
        <taxon>Pseudomonadota</taxon>
        <taxon>Gammaproteobacteria</taxon>
        <taxon>Moraxellales</taxon>
        <taxon>Moraxellaceae</taxon>
        <taxon>Acinetobacter</taxon>
        <taxon>Acinetobacter calcoaceticus/baumannii complex</taxon>
    </lineage>
</organism>
<keyword evidence="1" id="KW-0812">Transmembrane</keyword>
<accession>A0A241Y1Y4</accession>
<dbReference type="EMBL" id="CP095407">
    <property type="protein sequence ID" value="USU95108.1"/>
    <property type="molecule type" value="Genomic_DNA"/>
</dbReference>
<sequence length="69" mass="7838">MSRSKRKETIMAQLKNLLVQHGLPYLFIALVLCNGVYFAYAFITGSSIEQFQISELTSFYEHTSSISTN</sequence>
<reference evidence="2" key="1">
    <citation type="submission" date="2022-04" db="EMBL/GenBank/DDBJ databases">
        <title>Emergence of ST220 Acinetobacter pittii strain in bloodstream infection, which co-producing chromosomal NDM-1 and OXA-820 carbapenemases.</title>
        <authorList>
            <person name="Tian C."/>
            <person name="Xing M."/>
            <person name="Fu L."/>
            <person name="Xia D."/>
        </authorList>
    </citation>
    <scope>NUCLEOTIDE SEQUENCE</scope>
    <source>
        <strain evidence="2">TCM</strain>
    </source>
</reference>
<evidence type="ECO:0000313" key="3">
    <source>
        <dbReference type="Proteomes" id="UP001055514"/>
    </source>
</evidence>